<dbReference type="EMBL" id="JBOK01000004">
    <property type="protein sequence ID" value="EXU81062.1"/>
    <property type="molecule type" value="Genomic_DNA"/>
</dbReference>
<dbReference type="GO" id="GO:0015031">
    <property type="term" value="P:protein transport"/>
    <property type="evidence" value="ECO:0007669"/>
    <property type="project" value="UniProtKB-KW"/>
</dbReference>
<evidence type="ECO:0000256" key="5">
    <source>
        <dbReference type="ARBA" id="ARBA00022448"/>
    </source>
</evidence>
<evidence type="ECO:0000256" key="8">
    <source>
        <dbReference type="ARBA" id="ARBA00023136"/>
    </source>
</evidence>
<dbReference type="GO" id="GO:0009279">
    <property type="term" value="C:cell outer membrane"/>
    <property type="evidence" value="ECO:0007669"/>
    <property type="project" value="UniProtKB-SubCell"/>
</dbReference>
<reference evidence="14 15" key="1">
    <citation type="submission" date="2014-01" db="EMBL/GenBank/DDBJ databases">
        <title>Interspecies Systems Biology Uncovers Metabolites Affecting C. elegans Gene Expression and Life History Traits.</title>
        <authorList>
            <person name="Watson E."/>
            <person name="Macneil L.T."/>
            <person name="Ritter A.D."/>
            <person name="Yilmaz L.S."/>
            <person name="Rosebrock A.P."/>
            <person name="Caudy A.A."/>
            <person name="Walhout A.J."/>
        </authorList>
    </citation>
    <scope>NUCLEOTIDE SEQUENCE [LARGE SCALE GENOMIC DNA]</scope>
    <source>
        <strain evidence="14 15">DA1877</strain>
    </source>
</reference>
<sequence length="178" mass="19112">MPRPTMSVLSHSLAGRARMLALGAMLVLAGCSTPQPPTVSSGQQQAWAGRMGLQVHDPLAPERSFSASFHLQGTPDNGRLDIFNPLGSQIAKLEWQPGGASLQQGDRITESTSLQELLERSLGTPLPLEALFGWLRGLQTSAPGWQVDLSRYAQGRITAQRLSPPPTATLQLLLQAPE</sequence>
<evidence type="ECO:0000256" key="2">
    <source>
        <dbReference type="ARBA" id="ARBA00009696"/>
    </source>
</evidence>
<keyword evidence="7" id="KW-0653">Protein transport</keyword>
<evidence type="ECO:0000256" key="7">
    <source>
        <dbReference type="ARBA" id="ARBA00022927"/>
    </source>
</evidence>
<dbReference type="InterPro" id="IPR004565">
    <property type="entry name" value="OM_lipoprot_LolB"/>
</dbReference>
<feature type="signal peptide" evidence="13">
    <location>
        <begin position="1"/>
        <end position="29"/>
    </location>
</feature>
<comment type="caution">
    <text evidence="14">The sequence shown here is derived from an EMBL/GenBank/DDBJ whole genome shotgun (WGS) entry which is preliminary data.</text>
</comment>
<keyword evidence="9" id="KW-0564">Palmitate</keyword>
<dbReference type="STRING" id="225991.MA05_16150"/>
<dbReference type="Proteomes" id="UP000020766">
    <property type="component" value="Unassembled WGS sequence"/>
</dbReference>
<evidence type="ECO:0000256" key="11">
    <source>
        <dbReference type="ARBA" id="ARBA00023237"/>
    </source>
</evidence>
<evidence type="ECO:0000256" key="4">
    <source>
        <dbReference type="ARBA" id="ARBA00016202"/>
    </source>
</evidence>
<comment type="similarity">
    <text evidence="2">Belongs to the LolB family.</text>
</comment>
<proteinExistence type="inferred from homology"/>
<evidence type="ECO:0000256" key="1">
    <source>
        <dbReference type="ARBA" id="ARBA00004459"/>
    </source>
</evidence>
<keyword evidence="8" id="KW-0472">Membrane</keyword>
<dbReference type="Pfam" id="PF03550">
    <property type="entry name" value="LolB"/>
    <property type="match status" value="1"/>
</dbReference>
<dbReference type="PROSITE" id="PS51257">
    <property type="entry name" value="PROKAR_LIPOPROTEIN"/>
    <property type="match status" value="1"/>
</dbReference>
<protein>
    <recommendedName>
        <fullName evidence="4">Outer-membrane lipoprotein LolB</fullName>
    </recommendedName>
</protein>
<evidence type="ECO:0000256" key="12">
    <source>
        <dbReference type="ARBA" id="ARBA00023288"/>
    </source>
</evidence>
<gene>
    <name evidence="14" type="ORF">AX13_13130</name>
</gene>
<organism evidence="14 15">
    <name type="scientific">Comamonas aquatica DA1877</name>
    <dbReference type="NCBI Taxonomy" id="1457173"/>
    <lineage>
        <taxon>Bacteria</taxon>
        <taxon>Pseudomonadati</taxon>
        <taxon>Pseudomonadota</taxon>
        <taxon>Betaproteobacteria</taxon>
        <taxon>Burkholderiales</taxon>
        <taxon>Comamonadaceae</taxon>
        <taxon>Comamonas</taxon>
    </lineage>
</organism>
<dbReference type="Gene3D" id="2.50.20.10">
    <property type="entry name" value="Lipoprotein localisation LolA/LolB/LppX"/>
    <property type="match status" value="1"/>
</dbReference>
<dbReference type="CDD" id="cd16326">
    <property type="entry name" value="LolB"/>
    <property type="match status" value="1"/>
</dbReference>
<evidence type="ECO:0000256" key="13">
    <source>
        <dbReference type="SAM" id="SignalP"/>
    </source>
</evidence>
<dbReference type="PATRIC" id="fig|1457173.3.peg.953"/>
<evidence type="ECO:0000256" key="6">
    <source>
        <dbReference type="ARBA" id="ARBA00022729"/>
    </source>
</evidence>
<evidence type="ECO:0000313" key="14">
    <source>
        <dbReference type="EMBL" id="EXU81062.1"/>
    </source>
</evidence>
<accession>A0A014QCY1</accession>
<keyword evidence="12" id="KW-0449">Lipoprotein</keyword>
<keyword evidence="11" id="KW-0998">Cell outer membrane</keyword>
<evidence type="ECO:0000313" key="15">
    <source>
        <dbReference type="Proteomes" id="UP000020766"/>
    </source>
</evidence>
<evidence type="ECO:0000256" key="10">
    <source>
        <dbReference type="ARBA" id="ARBA00023186"/>
    </source>
</evidence>
<keyword evidence="15" id="KW-1185">Reference proteome</keyword>
<keyword evidence="5" id="KW-0813">Transport</keyword>
<feature type="chain" id="PRO_5001473871" description="Outer-membrane lipoprotein LolB" evidence="13">
    <location>
        <begin position="30"/>
        <end position="178"/>
    </location>
</feature>
<keyword evidence="10" id="KW-0143">Chaperone</keyword>
<name>A0A014QCY1_9BURK</name>
<comment type="subcellular location">
    <subcellularLocation>
        <location evidence="1">Cell outer membrane</location>
        <topology evidence="1">Lipid-anchor</topology>
    </subcellularLocation>
</comment>
<evidence type="ECO:0000256" key="9">
    <source>
        <dbReference type="ARBA" id="ARBA00023139"/>
    </source>
</evidence>
<evidence type="ECO:0000256" key="3">
    <source>
        <dbReference type="ARBA" id="ARBA00011245"/>
    </source>
</evidence>
<dbReference type="InterPro" id="IPR029046">
    <property type="entry name" value="LolA/LolB/LppX"/>
</dbReference>
<comment type="subunit">
    <text evidence="3">Monomer.</text>
</comment>
<dbReference type="SUPFAM" id="SSF89392">
    <property type="entry name" value="Prokaryotic lipoproteins and lipoprotein localization factors"/>
    <property type="match status" value="1"/>
</dbReference>
<keyword evidence="6 13" id="KW-0732">Signal</keyword>
<dbReference type="AlphaFoldDB" id="A0A014QCY1"/>